<dbReference type="InterPro" id="IPR011011">
    <property type="entry name" value="Znf_FYVE_PHD"/>
</dbReference>
<keyword evidence="4" id="KW-0862">Zinc</keyword>
<dbReference type="Proteomes" id="UP001140453">
    <property type="component" value="Unassembled WGS sequence"/>
</dbReference>
<evidence type="ECO:0000313" key="10">
    <source>
        <dbReference type="Proteomes" id="UP001140453"/>
    </source>
</evidence>
<evidence type="ECO:0000256" key="3">
    <source>
        <dbReference type="ARBA" id="ARBA00022771"/>
    </source>
</evidence>
<feature type="compositionally biased region" description="Low complexity" evidence="7">
    <location>
        <begin position="13"/>
        <end position="27"/>
    </location>
</feature>
<dbReference type="PROSITE" id="PS50016">
    <property type="entry name" value="ZF_PHD_2"/>
    <property type="match status" value="1"/>
</dbReference>
<evidence type="ECO:0000259" key="8">
    <source>
        <dbReference type="PROSITE" id="PS50016"/>
    </source>
</evidence>
<feature type="compositionally biased region" description="Polar residues" evidence="7">
    <location>
        <begin position="1"/>
        <end position="10"/>
    </location>
</feature>
<evidence type="ECO:0000256" key="2">
    <source>
        <dbReference type="ARBA" id="ARBA00022723"/>
    </source>
</evidence>
<feature type="compositionally biased region" description="Basic and acidic residues" evidence="7">
    <location>
        <begin position="47"/>
        <end position="64"/>
    </location>
</feature>
<dbReference type="InterPro" id="IPR013083">
    <property type="entry name" value="Znf_RING/FYVE/PHD"/>
</dbReference>
<comment type="caution">
    <text evidence="9">The sequence shown here is derived from an EMBL/GenBank/DDBJ whole genome shotgun (WGS) entry which is preliminary data.</text>
</comment>
<gene>
    <name evidence="9" type="ORF">N0V93_009208</name>
</gene>
<dbReference type="PANTHER" id="PTHR46174:SF1">
    <property type="entry name" value="CXXC-TYPE ZINC FINGER PROTEIN 1"/>
    <property type="match status" value="1"/>
</dbReference>
<dbReference type="InterPro" id="IPR037869">
    <property type="entry name" value="Spp1/CFP1"/>
</dbReference>
<accession>A0A9W8YMD0</accession>
<reference evidence="9" key="1">
    <citation type="submission" date="2022-10" db="EMBL/GenBank/DDBJ databases">
        <title>Tapping the CABI collections for fungal endophytes: first genome assemblies for Collariella, Neodidymelliopsis, Ascochyta clinopodiicola, Didymella pomorum, Didymosphaeria variabile, Neocosmospora piperis and Neocucurbitaria cava.</title>
        <authorList>
            <person name="Hill R."/>
        </authorList>
    </citation>
    <scope>NUCLEOTIDE SEQUENCE</scope>
    <source>
        <strain evidence="9">IMI 355082</strain>
    </source>
</reference>
<dbReference type="PANTHER" id="PTHR46174">
    <property type="entry name" value="CXXC-TYPE ZINC FINGER PROTEIN 1"/>
    <property type="match status" value="1"/>
</dbReference>
<dbReference type="EMBL" id="JAPEVB010000006">
    <property type="protein sequence ID" value="KAJ4386315.1"/>
    <property type="molecule type" value="Genomic_DNA"/>
</dbReference>
<keyword evidence="5" id="KW-0539">Nucleus</keyword>
<evidence type="ECO:0000256" key="4">
    <source>
        <dbReference type="ARBA" id="ARBA00022833"/>
    </source>
</evidence>
<feature type="region of interest" description="Disordered" evidence="7">
    <location>
        <begin position="1"/>
        <end position="183"/>
    </location>
</feature>
<evidence type="ECO:0000256" key="5">
    <source>
        <dbReference type="ARBA" id="ARBA00023242"/>
    </source>
</evidence>
<evidence type="ECO:0000256" key="7">
    <source>
        <dbReference type="SAM" id="MobiDB-lite"/>
    </source>
</evidence>
<dbReference type="SMART" id="SM00249">
    <property type="entry name" value="PHD"/>
    <property type="match status" value="1"/>
</dbReference>
<sequence length="535" mass="58429">MDQYTNSHFTIQPPASSTGASPAPSSAMDIDPKGEASGAISGAQDLPIKRETSDGLEEDTKMADIPDLEAAVPTPASTLSKSEPRSSLPPSFPHKDGSPQPSKSTGAARVSKKKGTATLVKKTTSRKTGSASRAAKGARAGSKSGAAVLPKGPKPTGSAASSPPPVGSSEAGGSGDEEDESDHGPYCLCRGPDDHRWMIACDVCEDWFHGECVGIDKAIGEALIVRYVCPRCSDEKGVNVTRYKKTCSLEGCFQAARVYDEGKKMGAANYSVFCSDRHAEEWWEALVRVLPENRRAGSKGEDLTREKFMGLLDVKTVCKSVEGEEPWYVGKKPFAVPSDFWSSTDLTLVLTPEEQHFLSISAADRYALAEEIVLNKKMQQLLDLANERRKAAIAAGLFDKDTCGYDMRLDTVGVPVEFAQFVKSPQGEAIYKSNSLTAEGTWTQAQIETMKAEAEESAKPWRDETAGMCERRRCKPHVSWYNIFTKNTRHVIKELAREAKEKLDAETRMREAAATRYFRRGHERTMVRRLDAVVT</sequence>
<dbReference type="InterPro" id="IPR019787">
    <property type="entry name" value="Znf_PHD-finger"/>
</dbReference>
<name>A0A9W8YMD0_9PEZI</name>
<keyword evidence="3 6" id="KW-0863">Zinc-finger</keyword>
<dbReference type="PROSITE" id="PS01359">
    <property type="entry name" value="ZF_PHD_1"/>
    <property type="match status" value="1"/>
</dbReference>
<dbReference type="SUPFAM" id="SSF57903">
    <property type="entry name" value="FYVE/PHD zinc finger"/>
    <property type="match status" value="1"/>
</dbReference>
<protein>
    <recommendedName>
        <fullName evidence="8">PHD-type domain-containing protein</fullName>
    </recommendedName>
</protein>
<dbReference type="Pfam" id="PF00628">
    <property type="entry name" value="PHD"/>
    <property type="match status" value="1"/>
</dbReference>
<evidence type="ECO:0000256" key="1">
    <source>
        <dbReference type="ARBA" id="ARBA00004123"/>
    </source>
</evidence>
<dbReference type="AlphaFoldDB" id="A0A9W8YMD0"/>
<evidence type="ECO:0000256" key="6">
    <source>
        <dbReference type="PROSITE-ProRule" id="PRU00146"/>
    </source>
</evidence>
<feature type="domain" description="PHD-type" evidence="8">
    <location>
        <begin position="184"/>
        <end position="235"/>
    </location>
</feature>
<organism evidence="9 10">
    <name type="scientific">Gnomoniopsis smithogilvyi</name>
    <dbReference type="NCBI Taxonomy" id="1191159"/>
    <lineage>
        <taxon>Eukaryota</taxon>
        <taxon>Fungi</taxon>
        <taxon>Dikarya</taxon>
        <taxon>Ascomycota</taxon>
        <taxon>Pezizomycotina</taxon>
        <taxon>Sordariomycetes</taxon>
        <taxon>Sordariomycetidae</taxon>
        <taxon>Diaporthales</taxon>
        <taxon>Gnomoniaceae</taxon>
        <taxon>Gnomoniopsis</taxon>
    </lineage>
</organism>
<dbReference type="InterPro" id="IPR001965">
    <property type="entry name" value="Znf_PHD"/>
</dbReference>
<feature type="compositionally biased region" description="Low complexity" evidence="7">
    <location>
        <begin position="129"/>
        <end position="147"/>
    </location>
</feature>
<dbReference type="InterPro" id="IPR019786">
    <property type="entry name" value="Zinc_finger_PHD-type_CS"/>
</dbReference>
<evidence type="ECO:0000313" key="9">
    <source>
        <dbReference type="EMBL" id="KAJ4386315.1"/>
    </source>
</evidence>
<keyword evidence="2" id="KW-0479">Metal-binding</keyword>
<keyword evidence="10" id="KW-1185">Reference proteome</keyword>
<dbReference type="GO" id="GO:0045893">
    <property type="term" value="P:positive regulation of DNA-templated transcription"/>
    <property type="evidence" value="ECO:0007669"/>
    <property type="project" value="TreeGrafter"/>
</dbReference>
<dbReference type="OrthoDB" id="436852at2759"/>
<comment type="subcellular location">
    <subcellularLocation>
        <location evidence="1">Nucleus</location>
    </subcellularLocation>
</comment>
<proteinExistence type="predicted"/>
<feature type="compositionally biased region" description="Low complexity" evidence="7">
    <location>
        <begin position="154"/>
        <end position="171"/>
    </location>
</feature>
<dbReference type="Gene3D" id="3.30.40.10">
    <property type="entry name" value="Zinc/RING finger domain, C3HC4 (zinc finger)"/>
    <property type="match status" value="1"/>
</dbReference>
<dbReference type="GO" id="GO:0008270">
    <property type="term" value="F:zinc ion binding"/>
    <property type="evidence" value="ECO:0007669"/>
    <property type="project" value="UniProtKB-KW"/>
</dbReference>
<dbReference type="GO" id="GO:0048188">
    <property type="term" value="C:Set1C/COMPASS complex"/>
    <property type="evidence" value="ECO:0007669"/>
    <property type="project" value="InterPro"/>
</dbReference>